<dbReference type="CDD" id="cd16148">
    <property type="entry name" value="sulfatase_like"/>
    <property type="match status" value="1"/>
</dbReference>
<dbReference type="Pfam" id="PF00884">
    <property type="entry name" value="Sulfatase"/>
    <property type="match status" value="1"/>
</dbReference>
<keyword evidence="5" id="KW-1185">Reference proteome</keyword>
<dbReference type="Gene3D" id="3.40.720.10">
    <property type="entry name" value="Alkaline Phosphatase, subunit A"/>
    <property type="match status" value="1"/>
</dbReference>
<accession>A0A1I0MNE8</accession>
<evidence type="ECO:0000256" key="1">
    <source>
        <dbReference type="ARBA" id="ARBA00008779"/>
    </source>
</evidence>
<evidence type="ECO:0000313" key="5">
    <source>
        <dbReference type="Proteomes" id="UP000198518"/>
    </source>
</evidence>
<dbReference type="RefSeq" id="WP_089667282.1">
    <property type="nucleotide sequence ID" value="NZ_FOJA01000001.1"/>
</dbReference>
<dbReference type="SUPFAM" id="SSF53649">
    <property type="entry name" value="Alkaline phosphatase-like"/>
    <property type="match status" value="1"/>
</dbReference>
<evidence type="ECO:0000256" key="2">
    <source>
        <dbReference type="SAM" id="MobiDB-lite"/>
    </source>
</evidence>
<organism evidence="4 5">
    <name type="scientific">Halobacterium jilantaiense</name>
    <dbReference type="NCBI Taxonomy" id="355548"/>
    <lineage>
        <taxon>Archaea</taxon>
        <taxon>Methanobacteriati</taxon>
        <taxon>Methanobacteriota</taxon>
        <taxon>Stenosarchaea group</taxon>
        <taxon>Halobacteria</taxon>
        <taxon>Halobacteriales</taxon>
        <taxon>Halobacteriaceae</taxon>
        <taxon>Halobacterium</taxon>
    </lineage>
</organism>
<dbReference type="GO" id="GO:0004065">
    <property type="term" value="F:arylsulfatase activity"/>
    <property type="evidence" value="ECO:0007669"/>
    <property type="project" value="TreeGrafter"/>
</dbReference>
<dbReference type="EMBL" id="FOJA01000001">
    <property type="protein sequence ID" value="SEV89484.1"/>
    <property type="molecule type" value="Genomic_DNA"/>
</dbReference>
<dbReference type="InterPro" id="IPR050738">
    <property type="entry name" value="Sulfatase"/>
</dbReference>
<dbReference type="PANTHER" id="PTHR42693">
    <property type="entry name" value="ARYLSULFATASE FAMILY MEMBER"/>
    <property type="match status" value="1"/>
</dbReference>
<evidence type="ECO:0000259" key="3">
    <source>
        <dbReference type="Pfam" id="PF00884"/>
    </source>
</evidence>
<dbReference type="OrthoDB" id="3164at2157"/>
<protein>
    <submittedName>
        <fullName evidence="4">Arylsulfatase A</fullName>
    </submittedName>
</protein>
<dbReference type="InterPro" id="IPR017850">
    <property type="entry name" value="Alkaline_phosphatase_core_sf"/>
</dbReference>
<name>A0A1I0MNE8_9EURY</name>
<feature type="domain" description="Sulfatase N-terminal" evidence="3">
    <location>
        <begin position="9"/>
        <end position="324"/>
    </location>
</feature>
<feature type="region of interest" description="Disordered" evidence="2">
    <location>
        <begin position="393"/>
        <end position="444"/>
    </location>
</feature>
<dbReference type="Proteomes" id="UP000198518">
    <property type="component" value="Unassembled WGS sequence"/>
</dbReference>
<dbReference type="PANTHER" id="PTHR42693:SF33">
    <property type="entry name" value="ARYLSULFATASE"/>
    <property type="match status" value="1"/>
</dbReference>
<gene>
    <name evidence="4" type="ORF">SAMN04487945_0196</name>
</gene>
<sequence length="455" mass="49555">MTGEVAGTILVTVDSLRADARSRAETPTLDSLADRGTEFEHAYAHGNWTPFSFPSILGGSHVFEDDGAIGVASPTLADRLADEGVRTGGFNAANGFLTTHWDYDDGFDEYDAFTDTNSWLGRKLAAHPTVQGWLQVGASPFRRRDDDRERVDASRMLDVEDRAVEFLDEADGGDQPFFLWLHYMDTHTPYVPAPRHLKATTERRGAMLGMLYAHLRVGLGAGVSDGTAAELHTLYDATVRQVDGSIERVLDALGERRDDTMVVVAGDHGEEFLEHGHLAHYPKLYDELAHVPLIVDHPEGAGGNVSTAVGLADVPATVLDAMGASTEGFNGESVLDAVVSGEEPDREPVTSIAVRGDSVTQQPIPRRLADGRPLVSARDDRWTYIFDPERDDHELYDRERDPGEQEDVYPESRAPLDALVSAAHDRLDALGGNGDDGEGDAPDDVERQLAALGYR</sequence>
<dbReference type="AlphaFoldDB" id="A0A1I0MNE8"/>
<comment type="similarity">
    <text evidence="1">Belongs to the sulfatase family.</text>
</comment>
<proteinExistence type="inferred from homology"/>
<feature type="compositionally biased region" description="Basic and acidic residues" evidence="2">
    <location>
        <begin position="393"/>
        <end position="403"/>
    </location>
</feature>
<evidence type="ECO:0000313" key="4">
    <source>
        <dbReference type="EMBL" id="SEV89484.1"/>
    </source>
</evidence>
<reference evidence="4 5" key="1">
    <citation type="submission" date="2016-10" db="EMBL/GenBank/DDBJ databases">
        <authorList>
            <person name="de Groot N.N."/>
        </authorList>
    </citation>
    <scope>NUCLEOTIDE SEQUENCE [LARGE SCALE GENOMIC DNA]</scope>
    <source>
        <strain evidence="4 5">CGMCC 1.5337</strain>
    </source>
</reference>
<dbReference type="STRING" id="355548.SAMN04487945_0196"/>
<dbReference type="InterPro" id="IPR000917">
    <property type="entry name" value="Sulfatase_N"/>
</dbReference>